<accession>A0A6A6T2H2</accession>
<dbReference type="Proteomes" id="UP000799324">
    <property type="component" value="Unassembled WGS sequence"/>
</dbReference>
<evidence type="ECO:0000313" key="3">
    <source>
        <dbReference type="Proteomes" id="UP000799324"/>
    </source>
</evidence>
<dbReference type="OrthoDB" id="508139at2759"/>
<sequence length="388" mass="42928">MAPKRDRTSTGSEPQNRQRARLDDEITESSNAAHGEPQASDAEPQRSVDVIQGINDIDDDDESDVDNTGDVENASDEDDESDGADGRDDDLGSDDDLESDGEGSLPLASRASSGNTQNGASYSIECSFYPDMPWAYIVEGELIVKSDSDEGVEYTIGSYTGRFVRRNVVFKDFQISMDDVSAEMVQLAEDIFDREGYLKSQFSRARTGQGEETWGDMFEPFDIMLLEEMQVHQLYRRQGFGRAMILDLLERSRAASAESCGEFSIICTPAALTDLVRREAAELGTAQDREAARQDIIASRFSTLWASRKLDHRSGMLLKGTYGVIKLVCSRSRFHSVLTWSIIACRISLRCLPTCIPSRALGSRPSITSRDAQLTHESNRSLAPKLSV</sequence>
<dbReference type="EMBL" id="MU004387">
    <property type="protein sequence ID" value="KAF2653093.1"/>
    <property type="molecule type" value="Genomic_DNA"/>
</dbReference>
<name>A0A6A6T2H2_9PLEO</name>
<evidence type="ECO:0000256" key="1">
    <source>
        <dbReference type="SAM" id="MobiDB-lite"/>
    </source>
</evidence>
<dbReference type="AlphaFoldDB" id="A0A6A6T2H2"/>
<feature type="region of interest" description="Disordered" evidence="1">
    <location>
        <begin position="1"/>
        <end position="118"/>
    </location>
</feature>
<reference evidence="2" key="1">
    <citation type="journal article" date="2020" name="Stud. Mycol.">
        <title>101 Dothideomycetes genomes: a test case for predicting lifestyles and emergence of pathogens.</title>
        <authorList>
            <person name="Haridas S."/>
            <person name="Albert R."/>
            <person name="Binder M."/>
            <person name="Bloem J."/>
            <person name="Labutti K."/>
            <person name="Salamov A."/>
            <person name="Andreopoulos B."/>
            <person name="Baker S."/>
            <person name="Barry K."/>
            <person name="Bills G."/>
            <person name="Bluhm B."/>
            <person name="Cannon C."/>
            <person name="Castanera R."/>
            <person name="Culley D."/>
            <person name="Daum C."/>
            <person name="Ezra D."/>
            <person name="Gonzalez J."/>
            <person name="Henrissat B."/>
            <person name="Kuo A."/>
            <person name="Liang C."/>
            <person name="Lipzen A."/>
            <person name="Lutzoni F."/>
            <person name="Magnuson J."/>
            <person name="Mondo S."/>
            <person name="Nolan M."/>
            <person name="Ohm R."/>
            <person name="Pangilinan J."/>
            <person name="Park H.-J."/>
            <person name="Ramirez L."/>
            <person name="Alfaro M."/>
            <person name="Sun H."/>
            <person name="Tritt A."/>
            <person name="Yoshinaga Y."/>
            <person name="Zwiers L.-H."/>
            <person name="Turgeon B."/>
            <person name="Goodwin S."/>
            <person name="Spatafora J."/>
            <person name="Crous P."/>
            <person name="Grigoriev I."/>
        </authorList>
    </citation>
    <scope>NUCLEOTIDE SEQUENCE</scope>
    <source>
        <strain evidence="2">CBS 122681</strain>
    </source>
</reference>
<gene>
    <name evidence="2" type="ORF">K491DRAFT_680788</name>
</gene>
<organism evidence="2 3">
    <name type="scientific">Lophiostoma macrostomum CBS 122681</name>
    <dbReference type="NCBI Taxonomy" id="1314788"/>
    <lineage>
        <taxon>Eukaryota</taxon>
        <taxon>Fungi</taxon>
        <taxon>Dikarya</taxon>
        <taxon>Ascomycota</taxon>
        <taxon>Pezizomycotina</taxon>
        <taxon>Dothideomycetes</taxon>
        <taxon>Pleosporomycetidae</taxon>
        <taxon>Pleosporales</taxon>
        <taxon>Lophiostomataceae</taxon>
        <taxon>Lophiostoma</taxon>
    </lineage>
</organism>
<feature type="compositionally biased region" description="Acidic residues" evidence="1">
    <location>
        <begin position="91"/>
        <end position="101"/>
    </location>
</feature>
<keyword evidence="3" id="KW-1185">Reference proteome</keyword>
<evidence type="ECO:0000313" key="2">
    <source>
        <dbReference type="EMBL" id="KAF2653093.1"/>
    </source>
</evidence>
<protein>
    <submittedName>
        <fullName evidence="2">Uncharacterized protein</fullName>
    </submittedName>
</protein>
<proteinExistence type="predicted"/>
<feature type="region of interest" description="Disordered" evidence="1">
    <location>
        <begin position="365"/>
        <end position="388"/>
    </location>
</feature>
<feature type="compositionally biased region" description="Acidic residues" evidence="1">
    <location>
        <begin position="56"/>
        <end position="83"/>
    </location>
</feature>